<dbReference type="AlphaFoldDB" id="A0AAW2PZI6"/>
<reference evidence="1" key="1">
    <citation type="submission" date="2020-06" db="EMBL/GenBank/DDBJ databases">
        <authorList>
            <person name="Li T."/>
            <person name="Hu X."/>
            <person name="Zhang T."/>
            <person name="Song X."/>
            <person name="Zhang H."/>
            <person name="Dai N."/>
            <person name="Sheng W."/>
            <person name="Hou X."/>
            <person name="Wei L."/>
        </authorList>
    </citation>
    <scope>NUCLEOTIDE SEQUENCE</scope>
    <source>
        <strain evidence="1">G02</strain>
        <tissue evidence="1">Leaf</tissue>
    </source>
</reference>
<dbReference type="EMBL" id="JACGWJ010000016">
    <property type="protein sequence ID" value="KAL0360766.1"/>
    <property type="molecule type" value="Genomic_DNA"/>
</dbReference>
<evidence type="ECO:0008006" key="2">
    <source>
        <dbReference type="Google" id="ProtNLM"/>
    </source>
</evidence>
<dbReference type="CDD" id="cd09272">
    <property type="entry name" value="RNase_HI_RT_Ty1"/>
    <property type="match status" value="1"/>
</dbReference>
<evidence type="ECO:0000313" key="1">
    <source>
        <dbReference type="EMBL" id="KAL0360766.1"/>
    </source>
</evidence>
<dbReference type="PANTHER" id="PTHR11439:SF470">
    <property type="entry name" value="CYSTEINE-RICH RLK (RECEPTOR-LIKE PROTEIN KINASE) 8"/>
    <property type="match status" value="1"/>
</dbReference>
<organism evidence="1">
    <name type="scientific">Sesamum radiatum</name>
    <name type="common">Black benniseed</name>
    <dbReference type="NCBI Taxonomy" id="300843"/>
    <lineage>
        <taxon>Eukaryota</taxon>
        <taxon>Viridiplantae</taxon>
        <taxon>Streptophyta</taxon>
        <taxon>Embryophyta</taxon>
        <taxon>Tracheophyta</taxon>
        <taxon>Spermatophyta</taxon>
        <taxon>Magnoliopsida</taxon>
        <taxon>eudicotyledons</taxon>
        <taxon>Gunneridae</taxon>
        <taxon>Pentapetalae</taxon>
        <taxon>asterids</taxon>
        <taxon>lamiids</taxon>
        <taxon>Lamiales</taxon>
        <taxon>Pedaliaceae</taxon>
        <taxon>Sesamum</taxon>
    </lineage>
</organism>
<sequence length="114" mass="13082">MDATICELQWISYLMKDFGIHVHTLIPMFCKNKVALHIMANPMFHERTKHLDIDCHIVRNQYKLGFIAPFVRSKEQIADLFTKSLPSPLFLSLVSELNLFVLAPHSACNLVTRG</sequence>
<name>A0AAW2PZI6_SESRA</name>
<proteinExistence type="predicted"/>
<gene>
    <name evidence="1" type="ORF">Sradi_3761100</name>
</gene>
<dbReference type="PANTHER" id="PTHR11439">
    <property type="entry name" value="GAG-POL-RELATED RETROTRANSPOSON"/>
    <property type="match status" value="1"/>
</dbReference>
<accession>A0AAW2PZI6</accession>
<comment type="caution">
    <text evidence="1">The sequence shown here is derived from an EMBL/GenBank/DDBJ whole genome shotgun (WGS) entry which is preliminary data.</text>
</comment>
<protein>
    <recommendedName>
        <fullName evidence="2">Copia protein</fullName>
    </recommendedName>
</protein>
<reference evidence="1" key="2">
    <citation type="journal article" date="2024" name="Plant">
        <title>Genomic evolution and insights into agronomic trait innovations of Sesamum species.</title>
        <authorList>
            <person name="Miao H."/>
            <person name="Wang L."/>
            <person name="Qu L."/>
            <person name="Liu H."/>
            <person name="Sun Y."/>
            <person name="Le M."/>
            <person name="Wang Q."/>
            <person name="Wei S."/>
            <person name="Zheng Y."/>
            <person name="Lin W."/>
            <person name="Duan Y."/>
            <person name="Cao H."/>
            <person name="Xiong S."/>
            <person name="Wang X."/>
            <person name="Wei L."/>
            <person name="Li C."/>
            <person name="Ma Q."/>
            <person name="Ju M."/>
            <person name="Zhao R."/>
            <person name="Li G."/>
            <person name="Mu C."/>
            <person name="Tian Q."/>
            <person name="Mei H."/>
            <person name="Zhang T."/>
            <person name="Gao T."/>
            <person name="Zhang H."/>
        </authorList>
    </citation>
    <scope>NUCLEOTIDE SEQUENCE</scope>
    <source>
        <strain evidence="1">G02</strain>
    </source>
</reference>